<reference evidence="1" key="3">
    <citation type="submission" date="2023-05" db="EMBL/GenBank/DDBJ databases">
        <authorList>
            <person name="Smith C.H."/>
        </authorList>
    </citation>
    <scope>NUCLEOTIDE SEQUENCE</scope>
    <source>
        <strain evidence="1">CHS0354</strain>
        <tissue evidence="1">Mantle</tissue>
    </source>
</reference>
<accession>A0AAE0VGB6</accession>
<dbReference type="AlphaFoldDB" id="A0AAE0VGB6"/>
<evidence type="ECO:0000313" key="2">
    <source>
        <dbReference type="Proteomes" id="UP001195483"/>
    </source>
</evidence>
<protein>
    <submittedName>
        <fullName evidence="1">Uncharacterized protein</fullName>
    </submittedName>
</protein>
<organism evidence="1 2">
    <name type="scientific">Potamilus streckersoni</name>
    <dbReference type="NCBI Taxonomy" id="2493646"/>
    <lineage>
        <taxon>Eukaryota</taxon>
        <taxon>Metazoa</taxon>
        <taxon>Spiralia</taxon>
        <taxon>Lophotrochozoa</taxon>
        <taxon>Mollusca</taxon>
        <taxon>Bivalvia</taxon>
        <taxon>Autobranchia</taxon>
        <taxon>Heteroconchia</taxon>
        <taxon>Palaeoheterodonta</taxon>
        <taxon>Unionida</taxon>
        <taxon>Unionoidea</taxon>
        <taxon>Unionidae</taxon>
        <taxon>Ambleminae</taxon>
        <taxon>Lampsilini</taxon>
        <taxon>Potamilus</taxon>
    </lineage>
</organism>
<reference evidence="1" key="1">
    <citation type="journal article" date="2021" name="Genome Biol. Evol.">
        <title>A High-Quality Reference Genome for a Parasitic Bivalve with Doubly Uniparental Inheritance (Bivalvia: Unionida).</title>
        <authorList>
            <person name="Smith C.H."/>
        </authorList>
    </citation>
    <scope>NUCLEOTIDE SEQUENCE</scope>
    <source>
        <strain evidence="1">CHS0354</strain>
    </source>
</reference>
<keyword evidence="2" id="KW-1185">Reference proteome</keyword>
<sequence length="155" mass="18325">MLWYCPYASHKGTNLTRAAQCDDLSPHNHRENNDILVWRVDKDIIFRIFNSYQLLHVKPQRRLKHRSIQARQILQSVIGADTVNRVDYDDEEVFITDMLNKIIFDQFSTTVVRNISPFTLLNTATRAIRVSRRQPLLTTEQRRQLSEHDVISHLR</sequence>
<reference evidence="1" key="2">
    <citation type="journal article" date="2021" name="Genome Biol. Evol.">
        <title>Developing a high-quality reference genome for a parasitic bivalve with doubly uniparental inheritance (Bivalvia: Unionida).</title>
        <authorList>
            <person name="Smith C.H."/>
        </authorList>
    </citation>
    <scope>NUCLEOTIDE SEQUENCE</scope>
    <source>
        <strain evidence="1">CHS0354</strain>
        <tissue evidence="1">Mantle</tissue>
    </source>
</reference>
<name>A0AAE0VGB6_9BIVA</name>
<evidence type="ECO:0000313" key="1">
    <source>
        <dbReference type="EMBL" id="KAK3576586.1"/>
    </source>
</evidence>
<dbReference type="EMBL" id="JAEAOA010000697">
    <property type="protein sequence ID" value="KAK3576586.1"/>
    <property type="molecule type" value="Genomic_DNA"/>
</dbReference>
<gene>
    <name evidence="1" type="ORF">CHS0354_011262</name>
</gene>
<dbReference type="Proteomes" id="UP001195483">
    <property type="component" value="Unassembled WGS sequence"/>
</dbReference>
<proteinExistence type="predicted"/>
<comment type="caution">
    <text evidence="1">The sequence shown here is derived from an EMBL/GenBank/DDBJ whole genome shotgun (WGS) entry which is preliminary data.</text>
</comment>